<dbReference type="PANTHER" id="PTHR43798:SF31">
    <property type="entry name" value="AB HYDROLASE SUPERFAMILY PROTEIN YCLE"/>
    <property type="match status" value="1"/>
</dbReference>
<dbReference type="PRINTS" id="PR00111">
    <property type="entry name" value="ABHYDROLASE"/>
</dbReference>
<protein>
    <submittedName>
        <fullName evidence="3">Alpha/beta hydrolase</fullName>
    </submittedName>
</protein>
<dbReference type="RefSeq" id="WP_147847003.1">
    <property type="nucleotide sequence ID" value="NZ_VDUZ01000010.1"/>
</dbReference>
<evidence type="ECO:0000313" key="4">
    <source>
        <dbReference type="Proteomes" id="UP000321638"/>
    </source>
</evidence>
<dbReference type="AlphaFoldDB" id="A0A5C8PPC6"/>
<sequence>MPLSSRLIDVAGGRAKVRVYEGGDGPPLLFLHGAGGLMRDDPFLAALATRYRVHAPLLPGYEDSTGEERLRTMLDIALHAYDVSDALGLAKPLVCGLSMGGMIAAEMAALAPNEIERLCLVASAGLWLAQHPLPDLFAMLPQELPGYLFHDVERGSKLMAPGGDLNDIKFLADFMVMNARRLGMAGKMLFPIPDRGLSDRLYRIKARTLIVWGENDRLIPLPYAEAFRSALADARVVTIPQAGHLVGHEKPDEVLRALATLN</sequence>
<dbReference type="Pfam" id="PF12697">
    <property type="entry name" value="Abhydrolase_6"/>
    <property type="match status" value="1"/>
</dbReference>
<feature type="domain" description="AB hydrolase-1" evidence="2">
    <location>
        <begin position="28"/>
        <end position="257"/>
    </location>
</feature>
<dbReference type="GO" id="GO:0016020">
    <property type="term" value="C:membrane"/>
    <property type="evidence" value="ECO:0007669"/>
    <property type="project" value="TreeGrafter"/>
</dbReference>
<dbReference type="PANTHER" id="PTHR43798">
    <property type="entry name" value="MONOACYLGLYCEROL LIPASE"/>
    <property type="match status" value="1"/>
</dbReference>
<dbReference type="Gene3D" id="3.40.50.1820">
    <property type="entry name" value="alpha/beta hydrolase"/>
    <property type="match status" value="1"/>
</dbReference>
<dbReference type="OrthoDB" id="9808398at2"/>
<evidence type="ECO:0000259" key="2">
    <source>
        <dbReference type="Pfam" id="PF12697"/>
    </source>
</evidence>
<keyword evidence="4" id="KW-1185">Reference proteome</keyword>
<dbReference type="InterPro" id="IPR029058">
    <property type="entry name" value="AB_hydrolase_fold"/>
</dbReference>
<gene>
    <name evidence="3" type="ORF">FHP25_11135</name>
</gene>
<dbReference type="SUPFAM" id="SSF53474">
    <property type="entry name" value="alpha/beta-Hydrolases"/>
    <property type="match status" value="1"/>
</dbReference>
<name>A0A5C8PPC6_9HYPH</name>
<dbReference type="EMBL" id="VDUZ01000010">
    <property type="protein sequence ID" value="TXL76741.1"/>
    <property type="molecule type" value="Genomic_DNA"/>
</dbReference>
<evidence type="ECO:0000256" key="1">
    <source>
        <dbReference type="ARBA" id="ARBA00022801"/>
    </source>
</evidence>
<keyword evidence="1 3" id="KW-0378">Hydrolase</keyword>
<evidence type="ECO:0000313" key="3">
    <source>
        <dbReference type="EMBL" id="TXL76741.1"/>
    </source>
</evidence>
<reference evidence="3 4" key="1">
    <citation type="submission" date="2019-06" db="EMBL/GenBank/DDBJ databases">
        <title>New taxonomy in bacterial strain CC-CFT640, isolated from vineyard.</title>
        <authorList>
            <person name="Lin S.-Y."/>
            <person name="Tsai C.-F."/>
            <person name="Young C.-C."/>
        </authorList>
    </citation>
    <scope>NUCLEOTIDE SEQUENCE [LARGE SCALE GENOMIC DNA]</scope>
    <source>
        <strain evidence="3 4">CC-CFT640</strain>
    </source>
</reference>
<organism evidence="3 4">
    <name type="scientific">Vineibacter terrae</name>
    <dbReference type="NCBI Taxonomy" id="2586908"/>
    <lineage>
        <taxon>Bacteria</taxon>
        <taxon>Pseudomonadati</taxon>
        <taxon>Pseudomonadota</taxon>
        <taxon>Alphaproteobacteria</taxon>
        <taxon>Hyphomicrobiales</taxon>
        <taxon>Vineibacter</taxon>
    </lineage>
</organism>
<dbReference type="InterPro" id="IPR050266">
    <property type="entry name" value="AB_hydrolase_sf"/>
</dbReference>
<dbReference type="InterPro" id="IPR000073">
    <property type="entry name" value="AB_hydrolase_1"/>
</dbReference>
<accession>A0A5C8PPC6</accession>
<dbReference type="Proteomes" id="UP000321638">
    <property type="component" value="Unassembled WGS sequence"/>
</dbReference>
<proteinExistence type="predicted"/>
<comment type="caution">
    <text evidence="3">The sequence shown here is derived from an EMBL/GenBank/DDBJ whole genome shotgun (WGS) entry which is preliminary data.</text>
</comment>
<dbReference type="GO" id="GO:0016787">
    <property type="term" value="F:hydrolase activity"/>
    <property type="evidence" value="ECO:0007669"/>
    <property type="project" value="UniProtKB-KW"/>
</dbReference>